<evidence type="ECO:0000313" key="1">
    <source>
        <dbReference type="EMBL" id="KIM75248.1"/>
    </source>
</evidence>
<accession>A0A0C3AMY1</accession>
<feature type="non-terminal residue" evidence="1">
    <location>
        <position position="51"/>
    </location>
</feature>
<evidence type="ECO:0000313" key="2">
    <source>
        <dbReference type="Proteomes" id="UP000054166"/>
    </source>
</evidence>
<dbReference type="InParanoid" id="A0A0C3AMY1"/>
<dbReference type="HOGENOM" id="CLU_3112072_0_0_1"/>
<reference evidence="1 2" key="1">
    <citation type="submission" date="2014-04" db="EMBL/GenBank/DDBJ databases">
        <authorList>
            <consortium name="DOE Joint Genome Institute"/>
            <person name="Kuo A."/>
            <person name="Tarkka M."/>
            <person name="Buscot F."/>
            <person name="Kohler A."/>
            <person name="Nagy L.G."/>
            <person name="Floudas D."/>
            <person name="Copeland A."/>
            <person name="Barry K.W."/>
            <person name="Cichocki N."/>
            <person name="Veneault-Fourrey C."/>
            <person name="LaButti K."/>
            <person name="Lindquist E.A."/>
            <person name="Lipzen A."/>
            <person name="Lundell T."/>
            <person name="Morin E."/>
            <person name="Murat C."/>
            <person name="Sun H."/>
            <person name="Tunlid A."/>
            <person name="Henrissat B."/>
            <person name="Grigoriev I.V."/>
            <person name="Hibbett D.S."/>
            <person name="Martin F."/>
            <person name="Nordberg H.P."/>
            <person name="Cantor M.N."/>
            <person name="Hua S.X."/>
        </authorList>
    </citation>
    <scope>NUCLEOTIDE SEQUENCE [LARGE SCALE GENOMIC DNA]</scope>
    <source>
        <strain evidence="1 2">F 1598</strain>
    </source>
</reference>
<dbReference type="AlphaFoldDB" id="A0A0C3AMY1"/>
<keyword evidence="2" id="KW-1185">Reference proteome</keyword>
<proteinExistence type="predicted"/>
<name>A0A0C3AMY1_PILCF</name>
<protein>
    <submittedName>
        <fullName evidence="1">Uncharacterized protein</fullName>
    </submittedName>
</protein>
<reference evidence="2" key="2">
    <citation type="submission" date="2015-01" db="EMBL/GenBank/DDBJ databases">
        <title>Evolutionary Origins and Diversification of the Mycorrhizal Mutualists.</title>
        <authorList>
            <consortium name="DOE Joint Genome Institute"/>
            <consortium name="Mycorrhizal Genomics Consortium"/>
            <person name="Kohler A."/>
            <person name="Kuo A."/>
            <person name="Nagy L.G."/>
            <person name="Floudas D."/>
            <person name="Copeland A."/>
            <person name="Barry K.W."/>
            <person name="Cichocki N."/>
            <person name="Veneault-Fourrey C."/>
            <person name="LaButti K."/>
            <person name="Lindquist E.A."/>
            <person name="Lipzen A."/>
            <person name="Lundell T."/>
            <person name="Morin E."/>
            <person name="Murat C."/>
            <person name="Riley R."/>
            <person name="Ohm R."/>
            <person name="Sun H."/>
            <person name="Tunlid A."/>
            <person name="Henrissat B."/>
            <person name="Grigoriev I.V."/>
            <person name="Hibbett D.S."/>
            <person name="Martin F."/>
        </authorList>
    </citation>
    <scope>NUCLEOTIDE SEQUENCE [LARGE SCALE GENOMIC DNA]</scope>
    <source>
        <strain evidence="2">F 1598</strain>
    </source>
</reference>
<sequence>MPSTQYASKRVNITRESNAWPDYVTSAREAAEPQESELRILHNSELEYVVR</sequence>
<organism evidence="1 2">
    <name type="scientific">Piloderma croceum (strain F 1598)</name>
    <dbReference type="NCBI Taxonomy" id="765440"/>
    <lineage>
        <taxon>Eukaryota</taxon>
        <taxon>Fungi</taxon>
        <taxon>Dikarya</taxon>
        <taxon>Basidiomycota</taxon>
        <taxon>Agaricomycotina</taxon>
        <taxon>Agaricomycetes</taxon>
        <taxon>Agaricomycetidae</taxon>
        <taxon>Atheliales</taxon>
        <taxon>Atheliaceae</taxon>
        <taxon>Piloderma</taxon>
    </lineage>
</organism>
<dbReference type="EMBL" id="KN833049">
    <property type="protein sequence ID" value="KIM75248.1"/>
    <property type="molecule type" value="Genomic_DNA"/>
</dbReference>
<dbReference type="Proteomes" id="UP000054166">
    <property type="component" value="Unassembled WGS sequence"/>
</dbReference>
<gene>
    <name evidence="1" type="ORF">PILCRDRAFT_827501</name>
</gene>